<comment type="caution">
    <text evidence="3">The sequence shown here is derived from an EMBL/GenBank/DDBJ whole genome shotgun (WGS) entry which is preliminary data.</text>
</comment>
<reference evidence="3 4" key="1">
    <citation type="journal article" date="2019" name="Sci. Rep.">
        <title>Orb-weaving spider Araneus ventricosus genome elucidates the spidroin gene catalogue.</title>
        <authorList>
            <person name="Kono N."/>
            <person name="Nakamura H."/>
            <person name="Ohtoshi R."/>
            <person name="Moran D.A.P."/>
            <person name="Shinohara A."/>
            <person name="Yoshida Y."/>
            <person name="Fujiwara M."/>
            <person name="Mori M."/>
            <person name="Tomita M."/>
            <person name="Arakawa K."/>
        </authorList>
    </citation>
    <scope>NUCLEOTIDE SEQUENCE [LARGE SCALE GENOMIC DNA]</scope>
</reference>
<keyword evidence="1" id="KW-0812">Transmembrane</keyword>
<keyword evidence="1" id="KW-1133">Transmembrane helix</keyword>
<evidence type="ECO:0000256" key="1">
    <source>
        <dbReference type="SAM" id="Phobius"/>
    </source>
</evidence>
<proteinExistence type="predicted"/>
<keyword evidence="1" id="KW-0472">Membrane</keyword>
<evidence type="ECO:0000313" key="3">
    <source>
        <dbReference type="EMBL" id="GBM23507.1"/>
    </source>
</evidence>
<evidence type="ECO:0000313" key="2">
    <source>
        <dbReference type="EMBL" id="GBM23425.1"/>
    </source>
</evidence>
<organism evidence="3 4">
    <name type="scientific">Araneus ventricosus</name>
    <name type="common">Orbweaver spider</name>
    <name type="synonym">Epeira ventricosa</name>
    <dbReference type="NCBI Taxonomy" id="182803"/>
    <lineage>
        <taxon>Eukaryota</taxon>
        <taxon>Metazoa</taxon>
        <taxon>Ecdysozoa</taxon>
        <taxon>Arthropoda</taxon>
        <taxon>Chelicerata</taxon>
        <taxon>Arachnida</taxon>
        <taxon>Araneae</taxon>
        <taxon>Araneomorphae</taxon>
        <taxon>Entelegynae</taxon>
        <taxon>Araneoidea</taxon>
        <taxon>Araneidae</taxon>
        <taxon>Araneus</taxon>
    </lineage>
</organism>
<feature type="transmembrane region" description="Helical" evidence="1">
    <location>
        <begin position="122"/>
        <end position="143"/>
    </location>
</feature>
<protein>
    <submittedName>
        <fullName evidence="3">Uncharacterized protein</fullName>
    </submittedName>
</protein>
<sequence>FLGAAPAVSSLAVAGGVAAAGGAVGNVTASIGELVLTDNNLKEAKQIIAEDRRRLEELEVFEFFDKLDGAIDDLFGKSTSSKILNDLVDFLKKVPPILDDIQPILKALHTCLKLILPGITQFLLVGISLAAVILSIFFVVFMIRRRGCTILTHRLALGLVSAVDASVEITRLIAAAGLKGSKLGELIPRQLAGKIAVGAMAGVGIALDIATIVISSIDLAEGSLGDEISMISEVANKLESHLFSYQRVNDELQNCVDRRLKKNDVTDWTAVVVNHVPLYSGLRDITTAFNQYLPDEAWDCIILERLPTNGNHWLVKVPTSHAQLLLRQTYINIQGEPCLVMK</sequence>
<gene>
    <name evidence="3" type="ORF">AVEN_182164_1</name>
    <name evidence="2" type="ORF">AVEN_258268_1</name>
</gene>
<keyword evidence="4" id="KW-1185">Reference proteome</keyword>
<dbReference type="EMBL" id="BGPR01091470">
    <property type="protein sequence ID" value="GBM23425.1"/>
    <property type="molecule type" value="Genomic_DNA"/>
</dbReference>
<feature type="non-terminal residue" evidence="3">
    <location>
        <position position="1"/>
    </location>
</feature>
<name>A0A4Y2E494_ARAVE</name>
<dbReference type="Proteomes" id="UP000499080">
    <property type="component" value="Unassembled WGS sequence"/>
</dbReference>
<accession>A0A4Y2E494</accession>
<dbReference type="EMBL" id="BGPR01091484">
    <property type="protein sequence ID" value="GBM23507.1"/>
    <property type="molecule type" value="Genomic_DNA"/>
</dbReference>
<evidence type="ECO:0000313" key="4">
    <source>
        <dbReference type="Proteomes" id="UP000499080"/>
    </source>
</evidence>
<feature type="transmembrane region" description="Helical" evidence="1">
    <location>
        <begin position="195"/>
        <end position="214"/>
    </location>
</feature>
<dbReference type="AlphaFoldDB" id="A0A4Y2E494"/>